<sequence>MTMQQIDITSETNGGHVIKLVDATLGMEREITVAAPSPGKKTMSDALVSLIPIPDETPETTLQHAIAALDDITNPNSYIHVDVSDICRACREAPTATICFECDSPDAIGRALDAKLSDSNIPVGAVTRTLFSIVCPKNVSEAELSSAVKSLRRHLKDQATFTFGVRFTEISSTFRITALLAVSQEW</sequence>
<evidence type="ECO:0000256" key="2">
    <source>
        <dbReference type="ARBA" id="ARBA00023134"/>
    </source>
</evidence>
<dbReference type="InterPro" id="IPR008280">
    <property type="entry name" value="Tub_FtsZ_C"/>
</dbReference>
<accession>A0A921IX92</accession>
<evidence type="ECO:0000313" key="4">
    <source>
        <dbReference type="Proteomes" id="UP000786560"/>
    </source>
</evidence>
<dbReference type="RefSeq" id="WP_278711343.1">
    <property type="nucleotide sequence ID" value="NZ_DYUX01000022.1"/>
</dbReference>
<dbReference type="Proteomes" id="UP000786560">
    <property type="component" value="Unassembled WGS sequence"/>
</dbReference>
<name>A0A921IX92_9BIFI</name>
<dbReference type="SUPFAM" id="SSF55307">
    <property type="entry name" value="Tubulin C-terminal domain-like"/>
    <property type="match status" value="1"/>
</dbReference>
<reference evidence="3" key="1">
    <citation type="journal article" date="2021" name="PeerJ">
        <title>Extensive microbial diversity within the chicken gut microbiome revealed by metagenomics and culture.</title>
        <authorList>
            <person name="Gilroy R."/>
            <person name="Ravi A."/>
            <person name="Getino M."/>
            <person name="Pursley I."/>
            <person name="Horton D.L."/>
            <person name="Alikhan N.F."/>
            <person name="Baker D."/>
            <person name="Gharbi K."/>
            <person name="Hall N."/>
            <person name="Watson M."/>
            <person name="Adriaenssens E.M."/>
            <person name="Foster-Nyarko E."/>
            <person name="Jarju S."/>
            <person name="Secka A."/>
            <person name="Antonio M."/>
            <person name="Oren A."/>
            <person name="Chaudhuri R.R."/>
            <person name="La Ragione R."/>
            <person name="Hildebrand F."/>
            <person name="Pallen M.J."/>
        </authorList>
    </citation>
    <scope>NUCLEOTIDE SEQUENCE</scope>
    <source>
        <strain evidence="3">ChiBcolR7-4860</strain>
    </source>
</reference>
<reference evidence="3" key="2">
    <citation type="submission" date="2021-09" db="EMBL/GenBank/DDBJ databases">
        <authorList>
            <person name="Gilroy R."/>
        </authorList>
    </citation>
    <scope>NUCLEOTIDE SEQUENCE</scope>
    <source>
        <strain evidence="3">ChiBcolR7-4860</strain>
    </source>
</reference>
<organism evidence="3 4">
    <name type="scientific">Bifidobacterium pullorum subsp. gallinarum</name>
    <dbReference type="NCBI Taxonomy" id="78344"/>
    <lineage>
        <taxon>Bacteria</taxon>
        <taxon>Bacillati</taxon>
        <taxon>Actinomycetota</taxon>
        <taxon>Actinomycetes</taxon>
        <taxon>Bifidobacteriales</taxon>
        <taxon>Bifidobacteriaceae</taxon>
        <taxon>Bifidobacterium</taxon>
    </lineage>
</organism>
<proteinExistence type="predicted"/>
<evidence type="ECO:0000256" key="1">
    <source>
        <dbReference type="ARBA" id="ARBA00022741"/>
    </source>
</evidence>
<evidence type="ECO:0000313" key="3">
    <source>
        <dbReference type="EMBL" id="HJG41887.1"/>
    </source>
</evidence>
<dbReference type="AlphaFoldDB" id="A0A921IX92"/>
<keyword evidence="1" id="KW-0547">Nucleotide-binding</keyword>
<protein>
    <submittedName>
        <fullName evidence="3">Uncharacterized protein</fullName>
    </submittedName>
</protein>
<dbReference type="InterPro" id="IPR037103">
    <property type="entry name" value="Tubulin/FtsZ-like_C"/>
</dbReference>
<dbReference type="GO" id="GO:0005525">
    <property type="term" value="F:GTP binding"/>
    <property type="evidence" value="ECO:0007669"/>
    <property type="project" value="UniProtKB-KW"/>
</dbReference>
<dbReference type="EMBL" id="DYUX01000022">
    <property type="protein sequence ID" value="HJG41887.1"/>
    <property type="molecule type" value="Genomic_DNA"/>
</dbReference>
<comment type="caution">
    <text evidence="3">The sequence shown here is derived from an EMBL/GenBank/DDBJ whole genome shotgun (WGS) entry which is preliminary data.</text>
</comment>
<dbReference type="Gene3D" id="3.30.1330.20">
    <property type="entry name" value="Tubulin/FtsZ, C-terminal domain"/>
    <property type="match status" value="1"/>
</dbReference>
<gene>
    <name evidence="3" type="ORF">K8U73_05835</name>
</gene>
<keyword evidence="2" id="KW-0342">GTP-binding</keyword>